<reference evidence="1" key="2">
    <citation type="submission" date="2015-03" db="UniProtKB">
        <authorList>
            <consortium name="EnsemblPlants"/>
        </authorList>
    </citation>
    <scope>IDENTIFICATION</scope>
</reference>
<dbReference type="HOGENOM" id="CLU_2999267_0_0_1"/>
<organism evidence="1 2">
    <name type="scientific">Brassica oleracea var. oleracea</name>
    <dbReference type="NCBI Taxonomy" id="109376"/>
    <lineage>
        <taxon>Eukaryota</taxon>
        <taxon>Viridiplantae</taxon>
        <taxon>Streptophyta</taxon>
        <taxon>Embryophyta</taxon>
        <taxon>Tracheophyta</taxon>
        <taxon>Spermatophyta</taxon>
        <taxon>Magnoliopsida</taxon>
        <taxon>eudicotyledons</taxon>
        <taxon>Gunneridae</taxon>
        <taxon>Pentapetalae</taxon>
        <taxon>rosids</taxon>
        <taxon>malvids</taxon>
        <taxon>Brassicales</taxon>
        <taxon>Brassicaceae</taxon>
        <taxon>Brassiceae</taxon>
        <taxon>Brassica</taxon>
    </lineage>
</organism>
<accession>A0A0D3CK71</accession>
<reference evidence="1 2" key="1">
    <citation type="journal article" date="2014" name="Genome Biol.">
        <title>Transcriptome and methylome profiling reveals relics of genome dominance in the mesopolyploid Brassica oleracea.</title>
        <authorList>
            <person name="Parkin I.A."/>
            <person name="Koh C."/>
            <person name="Tang H."/>
            <person name="Robinson S.J."/>
            <person name="Kagale S."/>
            <person name="Clarke W.E."/>
            <person name="Town C.D."/>
            <person name="Nixon J."/>
            <person name="Krishnakumar V."/>
            <person name="Bidwell S.L."/>
            <person name="Denoeud F."/>
            <person name="Belcram H."/>
            <person name="Links M.G."/>
            <person name="Just J."/>
            <person name="Clarke C."/>
            <person name="Bender T."/>
            <person name="Huebert T."/>
            <person name="Mason A.S."/>
            <person name="Pires J.C."/>
            <person name="Barker G."/>
            <person name="Moore J."/>
            <person name="Walley P.G."/>
            <person name="Manoli S."/>
            <person name="Batley J."/>
            <person name="Edwards D."/>
            <person name="Nelson M.N."/>
            <person name="Wang X."/>
            <person name="Paterson A.H."/>
            <person name="King G."/>
            <person name="Bancroft I."/>
            <person name="Chalhoub B."/>
            <person name="Sharpe A.G."/>
        </authorList>
    </citation>
    <scope>NUCLEOTIDE SEQUENCE</scope>
    <source>
        <strain evidence="1 2">cv. TO1000</strain>
    </source>
</reference>
<evidence type="ECO:0000313" key="2">
    <source>
        <dbReference type="Proteomes" id="UP000032141"/>
    </source>
</evidence>
<protein>
    <submittedName>
        <fullName evidence="1">Uncharacterized protein</fullName>
    </submittedName>
</protein>
<dbReference type="Proteomes" id="UP000032141">
    <property type="component" value="Chromosome C5"/>
</dbReference>
<proteinExistence type="predicted"/>
<dbReference type="Gramene" id="Bo5g129110.1">
    <property type="protein sequence ID" value="Bo5g129110.1"/>
    <property type="gene ID" value="Bo5g129110"/>
</dbReference>
<evidence type="ECO:0000313" key="1">
    <source>
        <dbReference type="EnsemblPlants" id="Bo5g129110.1"/>
    </source>
</evidence>
<keyword evidence="2" id="KW-1185">Reference proteome</keyword>
<dbReference type="EnsemblPlants" id="Bo5g129110.1">
    <property type="protein sequence ID" value="Bo5g129110.1"/>
    <property type="gene ID" value="Bo5g129110"/>
</dbReference>
<name>A0A0D3CK71_BRAOL</name>
<dbReference type="AlphaFoldDB" id="A0A0D3CK71"/>
<sequence length="57" mass="6928">MAIPVHSFLSDLIWCWVHVISDDFRVQIGQIVILKQYPTNMFLFLYAWQIWIKSLFR</sequence>